<organism evidence="11 12">
    <name type="scientific">Denticeps clupeoides</name>
    <name type="common">denticle herring</name>
    <dbReference type="NCBI Taxonomy" id="299321"/>
    <lineage>
        <taxon>Eukaryota</taxon>
        <taxon>Metazoa</taxon>
        <taxon>Chordata</taxon>
        <taxon>Craniata</taxon>
        <taxon>Vertebrata</taxon>
        <taxon>Euteleostomi</taxon>
        <taxon>Actinopterygii</taxon>
        <taxon>Neopterygii</taxon>
        <taxon>Teleostei</taxon>
        <taxon>Clupei</taxon>
        <taxon>Clupeiformes</taxon>
        <taxon>Denticipitoidei</taxon>
        <taxon>Denticipitidae</taxon>
        <taxon>Denticeps</taxon>
    </lineage>
</organism>
<evidence type="ECO:0000256" key="4">
    <source>
        <dbReference type="ARBA" id="ARBA00022801"/>
    </source>
</evidence>
<evidence type="ECO:0000256" key="10">
    <source>
        <dbReference type="SAM" id="Phobius"/>
    </source>
</evidence>
<evidence type="ECO:0000313" key="12">
    <source>
        <dbReference type="Proteomes" id="UP000694580"/>
    </source>
</evidence>
<sequence length="305" mass="35070">MRGCSFCQLGVFKHADMRGHSAVFCVSSLCSLLVCVCWWEVAAYKHVLLLHGLRDGPQQFDDLITYISETHPGTNVTALDLYDGEKSLEPLWEQVEGYRKAIYPIMESAKDGVHLICYSQGGMICRGLLATLPDHNVHSAIFLSAPLAGQYGGQYRFFRLAKLLVSMFCYTALGQRVSVCNYWNDPHHRKLYLKGNSYLALLNGEKTHPNISEWKENFLRIKKLVLIGGEDDGLITPWKSSFFGFYDEQENVVEMRSQNWYLHDVFGLKTLDMRKDLVQCQFSGIEHIRWPHVREVYDSCIEKWL</sequence>
<evidence type="ECO:0000256" key="6">
    <source>
        <dbReference type="ARBA" id="ARBA00023228"/>
    </source>
</evidence>
<dbReference type="GO" id="GO:0005764">
    <property type="term" value="C:lysosome"/>
    <property type="evidence" value="ECO:0007669"/>
    <property type="project" value="UniProtKB-SubCell"/>
</dbReference>
<name>A0AAY4E7G6_9TELE</name>
<feature type="transmembrane region" description="Helical" evidence="10">
    <location>
        <begin position="21"/>
        <end position="41"/>
    </location>
</feature>
<dbReference type="Ensembl" id="ENSDCDT00010063721.1">
    <property type="protein sequence ID" value="ENSDCDP00010053219.1"/>
    <property type="gene ID" value="ENSDCDG00010030957.1"/>
</dbReference>
<dbReference type="EC" id="3.1.2.2" evidence="7"/>
<reference evidence="11" key="2">
    <citation type="submission" date="2025-08" db="UniProtKB">
        <authorList>
            <consortium name="Ensembl"/>
        </authorList>
    </citation>
    <scope>IDENTIFICATION</scope>
</reference>
<reference evidence="11" key="3">
    <citation type="submission" date="2025-09" db="UniProtKB">
        <authorList>
            <consortium name="Ensembl"/>
        </authorList>
    </citation>
    <scope>IDENTIFICATION</scope>
</reference>
<proteinExistence type="inferred from homology"/>
<keyword evidence="4" id="KW-0378">Hydrolase</keyword>
<keyword evidence="3" id="KW-0732">Signal</keyword>
<dbReference type="Proteomes" id="UP000694580">
    <property type="component" value="Chromosome 5"/>
</dbReference>
<keyword evidence="5" id="KW-0325">Glycoprotein</keyword>
<dbReference type="GeneTree" id="ENSGT00940000155779"/>
<keyword evidence="12" id="KW-1185">Reference proteome</keyword>
<accession>A0AAY4E7G6</accession>
<comment type="function">
    <text evidence="9">Catalyzes the cleavage of thioester bonds from S-palmitoyl-CoA or S-palmitoyl-N-acetylcysteamine (unbranched structures) but does not have activity against palmitoylcysteine or palmitoylated proteins, branched structures or bulky head groups. Conversely, hydrolyzes both long and short chain fatty acyl-CoA substrate.</text>
</comment>
<dbReference type="SUPFAM" id="SSF53474">
    <property type="entry name" value="alpha/beta-Hydrolases"/>
    <property type="match status" value="1"/>
</dbReference>
<dbReference type="InterPro" id="IPR029058">
    <property type="entry name" value="AB_hydrolase_fold"/>
</dbReference>
<protein>
    <recommendedName>
        <fullName evidence="7">palmitoyl-CoA hydrolase</fullName>
        <ecNumber evidence="7">3.1.2.2</ecNumber>
    </recommendedName>
</protein>
<evidence type="ECO:0000256" key="5">
    <source>
        <dbReference type="ARBA" id="ARBA00023180"/>
    </source>
</evidence>
<evidence type="ECO:0000313" key="11">
    <source>
        <dbReference type="Ensembl" id="ENSDCDP00010053219.1"/>
    </source>
</evidence>
<evidence type="ECO:0000256" key="3">
    <source>
        <dbReference type="ARBA" id="ARBA00022729"/>
    </source>
</evidence>
<evidence type="ECO:0000256" key="1">
    <source>
        <dbReference type="ARBA" id="ARBA00004371"/>
    </source>
</evidence>
<dbReference type="Gene3D" id="3.40.50.1820">
    <property type="entry name" value="alpha/beta hydrolase"/>
    <property type="match status" value="1"/>
</dbReference>
<comment type="catalytic activity">
    <reaction evidence="8">
        <text>S-hexadecanoyl-N-acetylcysteamine + H2O = N-acetylcysteamine + hexadecanoate + H(+)</text>
        <dbReference type="Rhea" id="RHEA:84099"/>
        <dbReference type="ChEBI" id="CHEBI:7896"/>
        <dbReference type="ChEBI" id="CHEBI:15377"/>
        <dbReference type="ChEBI" id="CHEBI:15378"/>
        <dbReference type="ChEBI" id="CHEBI:74410"/>
        <dbReference type="ChEBI" id="CHEBI:233601"/>
    </reaction>
</comment>
<evidence type="ECO:0000256" key="2">
    <source>
        <dbReference type="ARBA" id="ARBA00010758"/>
    </source>
</evidence>
<keyword evidence="10" id="KW-0472">Membrane</keyword>
<evidence type="ECO:0000256" key="9">
    <source>
        <dbReference type="ARBA" id="ARBA00093353"/>
    </source>
</evidence>
<evidence type="ECO:0000256" key="8">
    <source>
        <dbReference type="ARBA" id="ARBA00093223"/>
    </source>
</evidence>
<evidence type="ECO:0000256" key="7">
    <source>
        <dbReference type="ARBA" id="ARBA00038848"/>
    </source>
</evidence>
<dbReference type="PANTHER" id="PTHR11247">
    <property type="entry name" value="PALMITOYL-PROTEIN THIOESTERASE/DOLICHYLDIPHOSPHATASE 1"/>
    <property type="match status" value="1"/>
</dbReference>
<comment type="similarity">
    <text evidence="2">Belongs to the palmitoyl-protein thioesterase family.</text>
</comment>
<keyword evidence="10" id="KW-0812">Transmembrane</keyword>
<comment type="subcellular location">
    <subcellularLocation>
        <location evidence="1">Lysosome</location>
    </subcellularLocation>
</comment>
<reference evidence="11 12" key="1">
    <citation type="submission" date="2020-06" db="EMBL/GenBank/DDBJ databases">
        <authorList>
            <consortium name="Wellcome Sanger Institute Data Sharing"/>
        </authorList>
    </citation>
    <scope>NUCLEOTIDE SEQUENCE [LARGE SCALE GENOMIC DNA]</scope>
</reference>
<dbReference type="AlphaFoldDB" id="A0AAY4E7G6"/>
<gene>
    <name evidence="11" type="primary">LOC114789728</name>
</gene>
<keyword evidence="10" id="KW-1133">Transmembrane helix</keyword>
<dbReference type="FunFam" id="3.40.50.1820:FF:000037">
    <property type="entry name" value="Lysosomal thioesterase PPT2 homolog"/>
    <property type="match status" value="1"/>
</dbReference>
<dbReference type="PANTHER" id="PTHR11247:SF71">
    <property type="entry name" value="ZGC:66024"/>
    <property type="match status" value="1"/>
</dbReference>
<dbReference type="GO" id="GO:0016790">
    <property type="term" value="F:thiolester hydrolase activity"/>
    <property type="evidence" value="ECO:0007669"/>
    <property type="project" value="UniProtKB-ARBA"/>
</dbReference>
<keyword evidence="6" id="KW-0458">Lysosome</keyword>
<dbReference type="Pfam" id="PF02089">
    <property type="entry name" value="Palm_thioest"/>
    <property type="match status" value="1"/>
</dbReference>
<dbReference type="GO" id="GO:0098599">
    <property type="term" value="F:palmitoyl hydrolase activity"/>
    <property type="evidence" value="ECO:0007669"/>
    <property type="project" value="UniProtKB-ARBA"/>
</dbReference>